<organism evidence="3">
    <name type="scientific">Octopus bimaculoides</name>
    <name type="common">California two-spotted octopus</name>
    <dbReference type="NCBI Taxonomy" id="37653"/>
    <lineage>
        <taxon>Eukaryota</taxon>
        <taxon>Metazoa</taxon>
        <taxon>Spiralia</taxon>
        <taxon>Lophotrochozoa</taxon>
        <taxon>Mollusca</taxon>
        <taxon>Cephalopoda</taxon>
        <taxon>Coleoidea</taxon>
        <taxon>Octopodiformes</taxon>
        <taxon>Octopoda</taxon>
        <taxon>Incirrata</taxon>
        <taxon>Octopodidae</taxon>
        <taxon>Octopus</taxon>
    </lineage>
</organism>
<reference evidence="3" key="1">
    <citation type="submission" date="2015-07" db="EMBL/GenBank/DDBJ databases">
        <title>MeaNS - Measles Nucleotide Surveillance Program.</title>
        <authorList>
            <person name="Tran T."/>
            <person name="Druce J."/>
        </authorList>
    </citation>
    <scope>NUCLEOTIDE SEQUENCE</scope>
    <source>
        <strain evidence="3">UCB-OBI-ISO-001</strain>
        <tissue evidence="3">Gonad</tissue>
    </source>
</reference>
<feature type="compositionally biased region" description="Polar residues" evidence="1">
    <location>
        <begin position="73"/>
        <end position="83"/>
    </location>
</feature>
<evidence type="ECO:0000313" key="3">
    <source>
        <dbReference type="EMBL" id="KOF79223.1"/>
    </source>
</evidence>
<dbReference type="EMBL" id="KQ420820">
    <property type="protein sequence ID" value="KOF79223.1"/>
    <property type="molecule type" value="Genomic_DNA"/>
</dbReference>
<gene>
    <name evidence="3" type="ORF">OCBIM_22029759mg</name>
</gene>
<feature type="transmembrane region" description="Helical" evidence="2">
    <location>
        <begin position="43"/>
        <end position="60"/>
    </location>
</feature>
<protein>
    <recommendedName>
        <fullName evidence="4">Transmembrane protein</fullName>
    </recommendedName>
</protein>
<name>A0A0L8GQG9_OCTBM</name>
<evidence type="ECO:0000256" key="1">
    <source>
        <dbReference type="SAM" id="MobiDB-lite"/>
    </source>
</evidence>
<feature type="compositionally biased region" description="Acidic residues" evidence="1">
    <location>
        <begin position="62"/>
        <end position="71"/>
    </location>
</feature>
<dbReference type="AlphaFoldDB" id="A0A0L8GQG9"/>
<proteinExistence type="predicted"/>
<keyword evidence="2" id="KW-0472">Membrane</keyword>
<keyword evidence="2" id="KW-0812">Transmembrane</keyword>
<keyword evidence="2" id="KW-1133">Transmembrane helix</keyword>
<evidence type="ECO:0000256" key="2">
    <source>
        <dbReference type="SAM" id="Phobius"/>
    </source>
</evidence>
<evidence type="ECO:0008006" key="4">
    <source>
        <dbReference type="Google" id="ProtNLM"/>
    </source>
</evidence>
<sequence>MCKSDFNVAVCVYYGEVMLFFSVSLPHTHEISEKEERKGRQRIWIILMMMVMMIIMMIVAEEEEEKEEQGEENNTQTTSPPKP</sequence>
<accession>A0A0L8GQG9</accession>
<feature type="region of interest" description="Disordered" evidence="1">
    <location>
        <begin position="62"/>
        <end position="83"/>
    </location>
</feature>